<evidence type="ECO:0000256" key="2">
    <source>
        <dbReference type="ARBA" id="ARBA00008834"/>
    </source>
</evidence>
<comment type="caution">
    <text evidence="11">The sequence shown here is derived from an EMBL/GenBank/DDBJ whole genome shotgun (WGS) entry which is preliminary data.</text>
</comment>
<dbReference type="InterPro" id="IPR011050">
    <property type="entry name" value="Pectin_lyase_fold/virulence"/>
</dbReference>
<evidence type="ECO:0000256" key="8">
    <source>
        <dbReference type="PROSITE-ProRule" id="PRU10052"/>
    </source>
</evidence>
<evidence type="ECO:0000256" key="10">
    <source>
        <dbReference type="SAM" id="SignalP"/>
    </source>
</evidence>
<proteinExistence type="inferred from homology"/>
<feature type="signal peptide" evidence="10">
    <location>
        <begin position="1"/>
        <end position="21"/>
    </location>
</feature>
<sequence length="464" mass="50500">MVFSWHVFLVCSCFLFTPLHGRLHRVVHPKHLHAYSRISLPPAPAPAPAPDAVSPSYDAPQPESKALFDVRAFGAIGDGMADDTIAFKSAWDAACQVDYAKLLVPNGYSFVLQPAIFTGPCKQNLVLQIDGTVLAPDGPDLWPKNSSRKQWIIFYKINGMTVQGRGVVDGKGEKWWNLPCKPHRGINGTILPGPCDSPVAIRFFSNFNLTVQGIEVTNSPQFHLRFDYCQDVHINSLNIKSPAQSPNTDGIHVENTREARIYNSIISSGDDCLSIGAGSHDIDIENVTCGPSHGISIGSLGIHNSRACVSNITVKNSLIKHSDNGVRIKTWQGGSGSVSDVTFTGVYMDTVRNPIIIDQYYCLTKKCDNQTSAVSISSVSYLNIKGTFDVRSPPMRFACSDTVPCTNITVAGVELLPATLDTKHVSQPFCWNAYGTLQTLSVPPIYCLLEGTPIYLLSAESAQC</sequence>
<evidence type="ECO:0000256" key="3">
    <source>
        <dbReference type="ARBA" id="ARBA00022512"/>
    </source>
</evidence>
<dbReference type="AlphaFoldDB" id="A0AAD3P6D5"/>
<keyword evidence="12" id="KW-1185">Reference proteome</keyword>
<name>A0AAD3P6D5_NEPGR</name>
<dbReference type="InterPro" id="IPR000743">
    <property type="entry name" value="Glyco_hydro_28"/>
</dbReference>
<keyword evidence="3" id="KW-0134">Cell wall</keyword>
<keyword evidence="10" id="KW-0732">Signal</keyword>
<evidence type="ECO:0000256" key="9">
    <source>
        <dbReference type="RuleBase" id="RU361169"/>
    </source>
</evidence>
<gene>
    <name evidence="11" type="ORF">Nepgr_001639</name>
</gene>
<evidence type="ECO:0000313" key="12">
    <source>
        <dbReference type="Proteomes" id="UP001279734"/>
    </source>
</evidence>
<evidence type="ECO:0000256" key="6">
    <source>
        <dbReference type="ARBA" id="ARBA00023295"/>
    </source>
</evidence>
<dbReference type="SMART" id="SM00710">
    <property type="entry name" value="PbH1"/>
    <property type="match status" value="5"/>
</dbReference>
<dbReference type="InterPro" id="IPR012334">
    <property type="entry name" value="Pectin_lyas_fold"/>
</dbReference>
<evidence type="ECO:0000313" key="11">
    <source>
        <dbReference type="EMBL" id="GMG99799.1"/>
    </source>
</evidence>
<dbReference type="PANTHER" id="PTHR31375">
    <property type="match status" value="1"/>
</dbReference>
<evidence type="ECO:0000256" key="5">
    <source>
        <dbReference type="ARBA" id="ARBA00022801"/>
    </source>
</evidence>
<feature type="chain" id="PRO_5042224652" description="Polygalacturonase" evidence="10">
    <location>
        <begin position="22"/>
        <end position="464"/>
    </location>
</feature>
<evidence type="ECO:0008006" key="13">
    <source>
        <dbReference type="Google" id="ProtNLM"/>
    </source>
</evidence>
<dbReference type="InterPro" id="IPR006626">
    <property type="entry name" value="PbH1"/>
</dbReference>
<evidence type="ECO:0000256" key="4">
    <source>
        <dbReference type="ARBA" id="ARBA00022525"/>
    </source>
</evidence>
<dbReference type="Pfam" id="PF00295">
    <property type="entry name" value="Glyco_hydro_28"/>
    <property type="match status" value="1"/>
</dbReference>
<keyword evidence="5 9" id="KW-0378">Hydrolase</keyword>
<dbReference type="GO" id="GO:0004650">
    <property type="term" value="F:polygalacturonase activity"/>
    <property type="evidence" value="ECO:0007669"/>
    <property type="project" value="InterPro"/>
</dbReference>
<dbReference type="EMBL" id="BSYO01000001">
    <property type="protein sequence ID" value="GMG99799.1"/>
    <property type="molecule type" value="Genomic_DNA"/>
</dbReference>
<organism evidence="11 12">
    <name type="scientific">Nepenthes gracilis</name>
    <name type="common">Slender pitcher plant</name>
    <dbReference type="NCBI Taxonomy" id="150966"/>
    <lineage>
        <taxon>Eukaryota</taxon>
        <taxon>Viridiplantae</taxon>
        <taxon>Streptophyta</taxon>
        <taxon>Embryophyta</taxon>
        <taxon>Tracheophyta</taxon>
        <taxon>Spermatophyta</taxon>
        <taxon>Magnoliopsida</taxon>
        <taxon>eudicotyledons</taxon>
        <taxon>Gunneridae</taxon>
        <taxon>Pentapetalae</taxon>
        <taxon>Caryophyllales</taxon>
        <taxon>Nepenthaceae</taxon>
        <taxon>Nepenthes</taxon>
    </lineage>
</organism>
<protein>
    <recommendedName>
        <fullName evidence="13">Polygalacturonase</fullName>
    </recommendedName>
</protein>
<dbReference type="Proteomes" id="UP001279734">
    <property type="component" value="Unassembled WGS sequence"/>
</dbReference>
<keyword evidence="6 9" id="KW-0326">Glycosidase</keyword>
<reference evidence="11" key="1">
    <citation type="submission" date="2023-05" db="EMBL/GenBank/DDBJ databases">
        <title>Nepenthes gracilis genome sequencing.</title>
        <authorList>
            <person name="Fukushima K."/>
        </authorList>
    </citation>
    <scope>NUCLEOTIDE SEQUENCE</scope>
    <source>
        <strain evidence="11">SING2019-196</strain>
    </source>
</reference>
<dbReference type="PROSITE" id="PS00502">
    <property type="entry name" value="POLYGALACTURONASE"/>
    <property type="match status" value="1"/>
</dbReference>
<keyword evidence="7" id="KW-0961">Cell wall biogenesis/degradation</keyword>
<dbReference type="SUPFAM" id="SSF51126">
    <property type="entry name" value="Pectin lyase-like"/>
    <property type="match status" value="1"/>
</dbReference>
<keyword evidence="4" id="KW-0964">Secreted</keyword>
<comment type="subcellular location">
    <subcellularLocation>
        <location evidence="1">Secreted</location>
        <location evidence="1">Cell wall</location>
    </subcellularLocation>
</comment>
<feature type="active site" evidence="8">
    <location>
        <position position="293"/>
    </location>
</feature>
<comment type="similarity">
    <text evidence="2 9">Belongs to the glycosyl hydrolase 28 family.</text>
</comment>
<accession>A0AAD3P6D5</accession>
<dbReference type="GO" id="GO:0005975">
    <property type="term" value="P:carbohydrate metabolic process"/>
    <property type="evidence" value="ECO:0007669"/>
    <property type="project" value="InterPro"/>
</dbReference>
<dbReference type="FunFam" id="2.160.20.10:FF:000012">
    <property type="entry name" value="Polygalacturonase At1g48100 family"/>
    <property type="match status" value="1"/>
</dbReference>
<dbReference type="GO" id="GO:0071555">
    <property type="term" value="P:cell wall organization"/>
    <property type="evidence" value="ECO:0007669"/>
    <property type="project" value="UniProtKB-KW"/>
</dbReference>
<dbReference type="Gene3D" id="2.160.20.10">
    <property type="entry name" value="Single-stranded right-handed beta-helix, Pectin lyase-like"/>
    <property type="match status" value="1"/>
</dbReference>
<evidence type="ECO:0000256" key="7">
    <source>
        <dbReference type="ARBA" id="ARBA00023316"/>
    </source>
</evidence>
<evidence type="ECO:0000256" key="1">
    <source>
        <dbReference type="ARBA" id="ARBA00004191"/>
    </source>
</evidence>